<keyword evidence="1" id="KW-0489">Methyltransferase</keyword>
<dbReference type="SUPFAM" id="SSF53335">
    <property type="entry name" value="S-adenosyl-L-methionine-dependent methyltransferases"/>
    <property type="match status" value="1"/>
</dbReference>
<evidence type="ECO:0000313" key="2">
    <source>
        <dbReference type="Proteomes" id="UP000611215"/>
    </source>
</evidence>
<dbReference type="GO" id="GO:0032259">
    <property type="term" value="P:methylation"/>
    <property type="evidence" value="ECO:0007669"/>
    <property type="project" value="UniProtKB-KW"/>
</dbReference>
<reference evidence="1 2" key="1">
    <citation type="submission" date="2020-11" db="EMBL/GenBank/DDBJ databases">
        <title>Winogradskyella marina sp. nov., isolated from marine sediment.</title>
        <authorList>
            <person name="Bo J."/>
            <person name="Wang S."/>
            <person name="Song X."/>
            <person name="Du Z."/>
        </authorList>
    </citation>
    <scope>NUCLEOTIDE SEQUENCE [LARGE SCALE GENOMIC DNA]</scope>
    <source>
        <strain evidence="1 2">F6397</strain>
    </source>
</reference>
<keyword evidence="2" id="KW-1185">Reference proteome</keyword>
<proteinExistence type="predicted"/>
<name>A0ABS0ENC7_9FLAO</name>
<sequence length="256" mass="29506">MYQLISYIKFLITSTNQHGVHSPFIYNFVTKCLYSKTKHQAYTKLKQYKQELQTSKAVLEITDLGEGSKTLDANQRQVSKMAKTSSSSKKDAELLFRLSKYFKFKTCLELGTSIGMGTYAFALENTNSQITTIEGCPNTSAFAQSKLTGKNIKNVEFIIGNFSDTIPALKQDNYDVIYFDGHHNKLATIQYFEALLPKVHNDTIFIFDDIYWSKGMTEAWEYIKNHKSVTVTVDTFHLGFVFFRREQVKEHFKIRL</sequence>
<keyword evidence="1" id="KW-0808">Transferase</keyword>
<comment type="caution">
    <text evidence="1">The sequence shown here is derived from an EMBL/GenBank/DDBJ whole genome shotgun (WGS) entry which is preliminary data.</text>
</comment>
<organism evidence="1 2">
    <name type="scientific">Winogradskyella marina</name>
    <dbReference type="NCBI Taxonomy" id="2785530"/>
    <lineage>
        <taxon>Bacteria</taxon>
        <taxon>Pseudomonadati</taxon>
        <taxon>Bacteroidota</taxon>
        <taxon>Flavobacteriia</taxon>
        <taxon>Flavobacteriales</taxon>
        <taxon>Flavobacteriaceae</taxon>
        <taxon>Winogradskyella</taxon>
    </lineage>
</organism>
<dbReference type="EMBL" id="JADOET010000013">
    <property type="protein sequence ID" value="MBF8150960.1"/>
    <property type="molecule type" value="Genomic_DNA"/>
</dbReference>
<dbReference type="RefSeq" id="WP_195872217.1">
    <property type="nucleotide sequence ID" value="NZ_JADOET010000013.1"/>
</dbReference>
<dbReference type="Gene3D" id="3.40.50.150">
    <property type="entry name" value="Vaccinia Virus protein VP39"/>
    <property type="match status" value="1"/>
</dbReference>
<dbReference type="InterPro" id="IPR029063">
    <property type="entry name" value="SAM-dependent_MTases_sf"/>
</dbReference>
<dbReference type="GO" id="GO:0008168">
    <property type="term" value="F:methyltransferase activity"/>
    <property type="evidence" value="ECO:0007669"/>
    <property type="project" value="UniProtKB-KW"/>
</dbReference>
<gene>
    <name evidence="1" type="ORF">ITJ86_13695</name>
</gene>
<accession>A0ABS0ENC7</accession>
<protein>
    <submittedName>
        <fullName evidence="1">Class I SAM-dependent methyltransferase</fullName>
    </submittedName>
</protein>
<evidence type="ECO:0000313" key="1">
    <source>
        <dbReference type="EMBL" id="MBF8150960.1"/>
    </source>
</evidence>
<dbReference type="Proteomes" id="UP000611215">
    <property type="component" value="Unassembled WGS sequence"/>
</dbReference>
<dbReference type="Pfam" id="PF13578">
    <property type="entry name" value="Methyltransf_24"/>
    <property type="match status" value="1"/>
</dbReference>